<evidence type="ECO:0000313" key="4">
    <source>
        <dbReference type="Proteomes" id="UP001303373"/>
    </source>
</evidence>
<dbReference type="InterPro" id="IPR050300">
    <property type="entry name" value="GDXG_lipolytic_enzyme"/>
</dbReference>
<name>A0AAQ3M7Q4_9PEZI</name>
<gene>
    <name evidence="3" type="ORF">R9X50_00571300</name>
</gene>
<dbReference type="Proteomes" id="UP001303373">
    <property type="component" value="Chromosome 9"/>
</dbReference>
<dbReference type="PANTHER" id="PTHR48081">
    <property type="entry name" value="AB HYDROLASE SUPERFAMILY PROTEIN C4A8.06C"/>
    <property type="match status" value="1"/>
</dbReference>
<sequence length="488" mass="54197">MESLIGFLKFITPAVPTLASTALWHSLGRTEQSSKWDLKMALGVEFLRHLMSGSGRKPSTISRSQQFTTKDAGIKGKIWVAKATIIAPRSDDEGLRDAVFKAIDEMKLGEISYIKPGLEDIEVEWTGYRSEARDDEPLPDVSESDKFSRLMQDKSRTSDTTILYFHGGAYYLCGPESHRLVTSWLARESHGRVCSVRYRLAPQAAFPSQLLDGLLTYLSLLYPPHGSMHEAVPAKNIVFGGDSAGANLSFALLQFILQLHRSSDSPTINFHGREVAVPLPAGVTGNSPWLDICRSMPSIENNAKFDYLPPPNHDDATSRFPSEEIWPTSPPRGDLFCDLTLLDHPLVSPLSASDWTGSPPIWMCTGEEMLTDEDKSVASLAASQQVTVQYEEYEAMPHCFAMMAPTLPTAKRLMQSWGDFSRRCVDQPRDVKTSGTYIYAKTGKEEPRAVESVSGVSLEQARKLMLKAKEQRLMGFEKEGKMMPKPAL</sequence>
<dbReference type="InterPro" id="IPR029058">
    <property type="entry name" value="AB_hydrolase_fold"/>
</dbReference>
<dbReference type="SUPFAM" id="SSF53474">
    <property type="entry name" value="alpha/beta-Hydrolases"/>
    <property type="match status" value="1"/>
</dbReference>
<reference evidence="3 4" key="1">
    <citation type="submission" date="2023-11" db="EMBL/GenBank/DDBJ databases">
        <title>An acidophilic fungus is an integral part of prey digestion in a carnivorous sundew plant.</title>
        <authorList>
            <person name="Tsai I.J."/>
        </authorList>
    </citation>
    <scope>NUCLEOTIDE SEQUENCE [LARGE SCALE GENOMIC DNA]</scope>
    <source>
        <strain evidence="3">169a</strain>
    </source>
</reference>
<protein>
    <recommendedName>
        <fullName evidence="2">Alpha/beta hydrolase fold-3 domain-containing protein</fullName>
    </recommendedName>
</protein>
<feature type="domain" description="Alpha/beta hydrolase fold-3" evidence="2">
    <location>
        <begin position="162"/>
        <end position="401"/>
    </location>
</feature>
<evidence type="ECO:0000256" key="1">
    <source>
        <dbReference type="ARBA" id="ARBA00022801"/>
    </source>
</evidence>
<dbReference type="AlphaFoldDB" id="A0AAQ3M7Q4"/>
<dbReference type="InterPro" id="IPR013094">
    <property type="entry name" value="AB_hydrolase_3"/>
</dbReference>
<accession>A0AAQ3M7Q4</accession>
<organism evidence="3 4">
    <name type="scientific">Acrodontium crateriforme</name>
    <dbReference type="NCBI Taxonomy" id="150365"/>
    <lineage>
        <taxon>Eukaryota</taxon>
        <taxon>Fungi</taxon>
        <taxon>Dikarya</taxon>
        <taxon>Ascomycota</taxon>
        <taxon>Pezizomycotina</taxon>
        <taxon>Dothideomycetes</taxon>
        <taxon>Dothideomycetidae</taxon>
        <taxon>Mycosphaerellales</taxon>
        <taxon>Teratosphaeriaceae</taxon>
        <taxon>Acrodontium</taxon>
    </lineage>
</organism>
<dbReference type="Pfam" id="PF07859">
    <property type="entry name" value="Abhydrolase_3"/>
    <property type="match status" value="1"/>
</dbReference>
<dbReference type="GO" id="GO:0016787">
    <property type="term" value="F:hydrolase activity"/>
    <property type="evidence" value="ECO:0007669"/>
    <property type="project" value="UniProtKB-KW"/>
</dbReference>
<dbReference type="Gene3D" id="3.40.50.1820">
    <property type="entry name" value="alpha/beta hydrolase"/>
    <property type="match status" value="1"/>
</dbReference>
<evidence type="ECO:0000313" key="3">
    <source>
        <dbReference type="EMBL" id="WPH02845.1"/>
    </source>
</evidence>
<evidence type="ECO:0000259" key="2">
    <source>
        <dbReference type="Pfam" id="PF07859"/>
    </source>
</evidence>
<proteinExistence type="predicted"/>
<keyword evidence="4" id="KW-1185">Reference proteome</keyword>
<keyword evidence="1" id="KW-0378">Hydrolase</keyword>
<dbReference type="PANTHER" id="PTHR48081:SF25">
    <property type="entry name" value="PUTATIVE (AFU_ORTHOLOGUE AFUA_3G11560)-RELATED"/>
    <property type="match status" value="1"/>
</dbReference>
<dbReference type="EMBL" id="CP138588">
    <property type="protein sequence ID" value="WPH02845.1"/>
    <property type="molecule type" value="Genomic_DNA"/>
</dbReference>